<accession>A0AAV7PV08</accession>
<name>A0AAV7PV08_PLEWA</name>
<organism evidence="2 3">
    <name type="scientific">Pleurodeles waltl</name>
    <name type="common">Iberian ribbed newt</name>
    <dbReference type="NCBI Taxonomy" id="8319"/>
    <lineage>
        <taxon>Eukaryota</taxon>
        <taxon>Metazoa</taxon>
        <taxon>Chordata</taxon>
        <taxon>Craniata</taxon>
        <taxon>Vertebrata</taxon>
        <taxon>Euteleostomi</taxon>
        <taxon>Amphibia</taxon>
        <taxon>Batrachia</taxon>
        <taxon>Caudata</taxon>
        <taxon>Salamandroidea</taxon>
        <taxon>Salamandridae</taxon>
        <taxon>Pleurodelinae</taxon>
        <taxon>Pleurodeles</taxon>
    </lineage>
</organism>
<evidence type="ECO:0000313" key="3">
    <source>
        <dbReference type="Proteomes" id="UP001066276"/>
    </source>
</evidence>
<dbReference type="EMBL" id="JANPWB010000011">
    <property type="protein sequence ID" value="KAJ1132171.1"/>
    <property type="molecule type" value="Genomic_DNA"/>
</dbReference>
<protein>
    <submittedName>
        <fullName evidence="2">Uncharacterized protein</fullName>
    </submittedName>
</protein>
<sequence length="135" mass="13880">MGTAIACHRRASLPERAAVVSVHTAFLRFVAPVARQSGNPRARSRCLSGPSGLSGPSLSERIEASRLRGGSPQQPAQPELGGVGGSVLSGQTAGWQYPEPKESKSPREAVRGPGLGLGTAEPAGLEGTQVTAWSL</sequence>
<proteinExistence type="predicted"/>
<dbReference type="AlphaFoldDB" id="A0AAV7PV08"/>
<reference evidence="2" key="1">
    <citation type="journal article" date="2022" name="bioRxiv">
        <title>Sequencing and chromosome-scale assembly of the giantPleurodeles waltlgenome.</title>
        <authorList>
            <person name="Brown T."/>
            <person name="Elewa A."/>
            <person name="Iarovenko S."/>
            <person name="Subramanian E."/>
            <person name="Araus A.J."/>
            <person name="Petzold A."/>
            <person name="Susuki M."/>
            <person name="Suzuki K.-i.T."/>
            <person name="Hayashi T."/>
            <person name="Toyoda A."/>
            <person name="Oliveira C."/>
            <person name="Osipova E."/>
            <person name="Leigh N.D."/>
            <person name="Simon A."/>
            <person name="Yun M.H."/>
        </authorList>
    </citation>
    <scope>NUCLEOTIDE SEQUENCE</scope>
    <source>
        <strain evidence="2">20211129_DDA</strain>
        <tissue evidence="2">Liver</tissue>
    </source>
</reference>
<feature type="compositionally biased region" description="Low complexity" evidence="1">
    <location>
        <begin position="47"/>
        <end position="59"/>
    </location>
</feature>
<keyword evidence="3" id="KW-1185">Reference proteome</keyword>
<evidence type="ECO:0000313" key="2">
    <source>
        <dbReference type="EMBL" id="KAJ1132171.1"/>
    </source>
</evidence>
<feature type="region of interest" description="Disordered" evidence="1">
    <location>
        <begin position="36"/>
        <end position="135"/>
    </location>
</feature>
<gene>
    <name evidence="2" type="ORF">NDU88_010498</name>
</gene>
<comment type="caution">
    <text evidence="2">The sequence shown here is derived from an EMBL/GenBank/DDBJ whole genome shotgun (WGS) entry which is preliminary data.</text>
</comment>
<feature type="compositionally biased region" description="Basic and acidic residues" evidence="1">
    <location>
        <begin position="99"/>
        <end position="110"/>
    </location>
</feature>
<dbReference type="Proteomes" id="UP001066276">
    <property type="component" value="Chromosome 7"/>
</dbReference>
<evidence type="ECO:0000256" key="1">
    <source>
        <dbReference type="SAM" id="MobiDB-lite"/>
    </source>
</evidence>